<dbReference type="NCBIfam" id="TIGR00054">
    <property type="entry name" value="RIP metalloprotease RseP"/>
    <property type="match status" value="1"/>
</dbReference>
<dbReference type="InterPro" id="IPR008915">
    <property type="entry name" value="Peptidase_M50"/>
</dbReference>
<keyword evidence="4 13" id="KW-0645">Protease</keyword>
<dbReference type="AlphaFoldDB" id="A0A0G3F0F6"/>
<accession>A0A0G3F0F6</accession>
<dbReference type="GO" id="GO:0004222">
    <property type="term" value="F:metalloendopeptidase activity"/>
    <property type="evidence" value="ECO:0007669"/>
    <property type="project" value="InterPro"/>
</dbReference>
<dbReference type="GO" id="GO:0046872">
    <property type="term" value="F:metal ion binding"/>
    <property type="evidence" value="ECO:0007669"/>
    <property type="project" value="UniProtKB-KW"/>
</dbReference>
<dbReference type="GO" id="GO:0016020">
    <property type="term" value="C:membrane"/>
    <property type="evidence" value="ECO:0007669"/>
    <property type="project" value="UniProtKB-SubCell"/>
</dbReference>
<dbReference type="CDD" id="cd06163">
    <property type="entry name" value="S2P-M50_PDZ_RseP-like"/>
    <property type="match status" value="1"/>
</dbReference>
<evidence type="ECO:0000256" key="11">
    <source>
        <dbReference type="RuleBase" id="RU362031"/>
    </source>
</evidence>
<evidence type="ECO:0000256" key="7">
    <source>
        <dbReference type="ARBA" id="ARBA00022833"/>
    </source>
</evidence>
<reference evidence="14" key="1">
    <citation type="submission" date="2015-06" db="EMBL/GenBank/DDBJ databases">
        <authorList>
            <person name="Lim Y.L."/>
            <person name="Ee R."/>
            <person name="Yong D."/>
            <person name="How K.Y."/>
            <person name="Yin W.F."/>
            <person name="Chan K.G."/>
        </authorList>
    </citation>
    <scope>NUCLEOTIDE SEQUENCE [LARGE SCALE GENOMIC DNA]</scope>
    <source>
        <strain evidence="14">DSM 25325</strain>
    </source>
</reference>
<dbReference type="Proteomes" id="UP000036700">
    <property type="component" value="Chromosome"/>
</dbReference>
<evidence type="ECO:0000313" key="13">
    <source>
        <dbReference type="EMBL" id="AKJ70466.1"/>
    </source>
</evidence>
<comment type="similarity">
    <text evidence="3 11">Belongs to the peptidase M50B family.</text>
</comment>
<keyword evidence="14" id="KW-1185">Reference proteome</keyword>
<name>A0A0G3F0F6_9BURK</name>
<protein>
    <recommendedName>
        <fullName evidence="11">Zinc metalloprotease</fullName>
        <ecNumber evidence="11">3.4.24.-</ecNumber>
    </recommendedName>
</protein>
<dbReference type="PANTHER" id="PTHR42837">
    <property type="entry name" value="REGULATOR OF SIGMA-E PROTEASE RSEP"/>
    <property type="match status" value="1"/>
</dbReference>
<dbReference type="GO" id="GO:0006508">
    <property type="term" value="P:proteolysis"/>
    <property type="evidence" value="ECO:0007669"/>
    <property type="project" value="UniProtKB-KW"/>
</dbReference>
<dbReference type="CDD" id="cd23081">
    <property type="entry name" value="cpPDZ_EcRseP-like"/>
    <property type="match status" value="1"/>
</dbReference>
<keyword evidence="11" id="KW-0479">Metal-binding</keyword>
<gene>
    <name evidence="13" type="ORF">ABW99_08320</name>
</gene>
<proteinExistence type="inferred from homology"/>
<dbReference type="PATRIC" id="fig|445709.3.peg.1779"/>
<dbReference type="InterPro" id="IPR041489">
    <property type="entry name" value="PDZ_6"/>
</dbReference>
<feature type="transmembrane region" description="Helical" evidence="11">
    <location>
        <begin position="425"/>
        <end position="442"/>
    </location>
</feature>
<evidence type="ECO:0000313" key="14">
    <source>
        <dbReference type="Proteomes" id="UP000036700"/>
    </source>
</evidence>
<keyword evidence="7 11" id="KW-0862">Zinc</keyword>
<dbReference type="EC" id="3.4.24.-" evidence="11"/>
<keyword evidence="10 11" id="KW-0472">Membrane</keyword>
<dbReference type="Pfam" id="PF02163">
    <property type="entry name" value="Peptidase_M50"/>
    <property type="match status" value="1"/>
</dbReference>
<evidence type="ECO:0000256" key="10">
    <source>
        <dbReference type="ARBA" id="ARBA00023136"/>
    </source>
</evidence>
<dbReference type="SUPFAM" id="SSF50156">
    <property type="entry name" value="PDZ domain-like"/>
    <property type="match status" value="1"/>
</dbReference>
<dbReference type="InterPro" id="IPR004387">
    <property type="entry name" value="Pept_M50_Zn"/>
</dbReference>
<feature type="domain" description="PDZ" evidence="12">
    <location>
        <begin position="200"/>
        <end position="275"/>
    </location>
</feature>
<keyword evidence="9 11" id="KW-0482">Metalloprotease</keyword>
<evidence type="ECO:0000256" key="6">
    <source>
        <dbReference type="ARBA" id="ARBA00022801"/>
    </source>
</evidence>
<dbReference type="OrthoDB" id="9782003at2"/>
<dbReference type="Gene3D" id="2.30.42.10">
    <property type="match status" value="2"/>
</dbReference>
<keyword evidence="8 11" id="KW-1133">Transmembrane helix</keyword>
<sequence>MDFITTILAFAVAIGVLVVIHEFGHYWVARRCGVKVLRFSVGFGKRLFSWRHGPDQTEFAVCALPLGGYVRMLDERDETQQVPANEAHRAFNRQSVGKRFLIVLAGPVANFLLAILLYTSLNLAGVLEPAAKLAPPPAGTIAASAGLGGGETVVGIRNRDGSITPVRSWDDLRWRLLDPIIADGSITLVAAGQQARRDYRLNLAGSRIGADDDFMRQLGLQPAGQIFVSAVIPNDAGAQGGLLAGDRVTEIDGLPLYSAAALVSAVHADAGRAIQLTVLRNGKTQILTVTPRAQHDSKGNLEGKIGVVLVNRMHTVEVRYGPLQAIERGAQHTWDVTRFSFQMLGKMIVGQASLKNLSGPVTIADYAGQSARLGLSYFIAFLALVSISLGVLNLLPIPVLDGGYLLYYAVEAITGRAVPEQWQGVLQRIGLICIVLLSAVALSNDLSKLLHF</sequence>
<dbReference type="SMART" id="SM00228">
    <property type="entry name" value="PDZ"/>
    <property type="match status" value="1"/>
</dbReference>
<evidence type="ECO:0000256" key="5">
    <source>
        <dbReference type="ARBA" id="ARBA00022692"/>
    </source>
</evidence>
<evidence type="ECO:0000256" key="9">
    <source>
        <dbReference type="ARBA" id="ARBA00023049"/>
    </source>
</evidence>
<comment type="subcellular location">
    <subcellularLocation>
        <location evidence="2">Membrane</location>
        <topology evidence="2">Multi-pass membrane protein</topology>
    </subcellularLocation>
</comment>
<comment type="cofactor">
    <cofactor evidence="1 11">
        <name>Zn(2+)</name>
        <dbReference type="ChEBI" id="CHEBI:29105"/>
    </cofactor>
</comment>
<dbReference type="InterPro" id="IPR036034">
    <property type="entry name" value="PDZ_sf"/>
</dbReference>
<feature type="transmembrane region" description="Helical" evidence="11">
    <location>
        <begin position="375"/>
        <end position="397"/>
    </location>
</feature>
<evidence type="ECO:0000256" key="2">
    <source>
        <dbReference type="ARBA" id="ARBA00004141"/>
    </source>
</evidence>
<evidence type="ECO:0000256" key="4">
    <source>
        <dbReference type="ARBA" id="ARBA00022670"/>
    </source>
</evidence>
<keyword evidence="5 11" id="KW-0812">Transmembrane</keyword>
<organism evidence="13 14">
    <name type="scientific">Pandoraea thiooxydans</name>
    <dbReference type="NCBI Taxonomy" id="445709"/>
    <lineage>
        <taxon>Bacteria</taxon>
        <taxon>Pseudomonadati</taxon>
        <taxon>Pseudomonadota</taxon>
        <taxon>Betaproteobacteria</taxon>
        <taxon>Burkholderiales</taxon>
        <taxon>Burkholderiaceae</taxon>
        <taxon>Pandoraea</taxon>
    </lineage>
</organism>
<evidence type="ECO:0000259" key="12">
    <source>
        <dbReference type="PROSITE" id="PS50106"/>
    </source>
</evidence>
<dbReference type="STRING" id="445709.ABW99_08320"/>
<keyword evidence="6 11" id="KW-0378">Hydrolase</keyword>
<dbReference type="InterPro" id="IPR001478">
    <property type="entry name" value="PDZ"/>
</dbReference>
<evidence type="ECO:0000256" key="1">
    <source>
        <dbReference type="ARBA" id="ARBA00001947"/>
    </source>
</evidence>
<evidence type="ECO:0000256" key="3">
    <source>
        <dbReference type="ARBA" id="ARBA00007931"/>
    </source>
</evidence>
<evidence type="ECO:0000256" key="8">
    <source>
        <dbReference type="ARBA" id="ARBA00022989"/>
    </source>
</evidence>
<feature type="transmembrane region" description="Helical" evidence="11">
    <location>
        <begin position="138"/>
        <end position="156"/>
    </location>
</feature>
<dbReference type="PANTHER" id="PTHR42837:SF2">
    <property type="entry name" value="MEMBRANE METALLOPROTEASE ARASP2, CHLOROPLASTIC-RELATED"/>
    <property type="match status" value="1"/>
</dbReference>
<dbReference type="Pfam" id="PF17820">
    <property type="entry name" value="PDZ_6"/>
    <property type="match status" value="1"/>
</dbReference>
<dbReference type="EMBL" id="CP011568">
    <property type="protein sequence ID" value="AKJ70466.1"/>
    <property type="molecule type" value="Genomic_DNA"/>
</dbReference>
<feature type="transmembrane region" description="Helical" evidence="11">
    <location>
        <begin position="6"/>
        <end position="28"/>
    </location>
</feature>
<dbReference type="KEGG" id="ptx:ABW99_08320"/>
<feature type="transmembrane region" description="Helical" evidence="11">
    <location>
        <begin position="100"/>
        <end position="118"/>
    </location>
</feature>
<dbReference type="RefSeq" id="WP_047216464.1">
    <property type="nucleotide sequence ID" value="NZ_CP011568.3"/>
</dbReference>
<dbReference type="PROSITE" id="PS50106">
    <property type="entry name" value="PDZ"/>
    <property type="match status" value="1"/>
</dbReference>